<keyword evidence="5" id="KW-1185">Reference proteome</keyword>
<accession>A0A1S3D7K0</accession>
<dbReference type="PaxDb" id="121845-A0A1S3D7K0"/>
<feature type="region of interest" description="Disordered" evidence="3">
    <location>
        <begin position="1"/>
        <end position="27"/>
    </location>
</feature>
<name>A0A1S3D7K0_DIACI</name>
<dbReference type="SUPFAM" id="SSF63829">
    <property type="entry name" value="Calcium-dependent phosphotriesterase"/>
    <property type="match status" value="1"/>
</dbReference>
<evidence type="ECO:0000256" key="3">
    <source>
        <dbReference type="SAM" id="MobiDB-lite"/>
    </source>
</evidence>
<sequence>MDWLSPHPSRDLVDPEETGQEDGGANSVEAWRAHFEEKRKEREEKRQYPKAPFWVLEPKTAPKVQFSVENSVEKVSDVFLRAHSLFWDEIRENFYFVDEINRTIIRYTPAQEEMKIAAIEGYKGVDALDVICQSRRCRKRGSDMTVKGAGEDVLYRKYLASSEHSLYKVEWNGKKNKVSFVQKIQQDNDEKINYGKADPIGRVVIGSQVADPHPVDGEEYVQIRGYVKVYEAPKKFTNVFHVQMEKCTGLAFNWSASHLYVINAVQDEIHVFGYNIYEGKLETKLESILWSKLAGVKGSPHCLTCDIHDNLWVGCSKSAQIIALDPVDKSILRTISLENNCVDVTSIVFGHSNRDVLYVTTVNSTTGAEEAFDEDYAKRITDSGGLGLSSLLRVWNVNARALADYRARFF</sequence>
<evidence type="ECO:0000256" key="1">
    <source>
        <dbReference type="ARBA" id="ARBA00008853"/>
    </source>
</evidence>
<dbReference type="InterPro" id="IPR011042">
    <property type="entry name" value="6-blade_b-propeller_TolB-like"/>
</dbReference>
<dbReference type="GO" id="GO:0004341">
    <property type="term" value="F:gluconolactonase activity"/>
    <property type="evidence" value="ECO:0007669"/>
    <property type="project" value="TreeGrafter"/>
</dbReference>
<organism evidence="5 6">
    <name type="scientific">Diaphorina citri</name>
    <name type="common">Asian citrus psyllid</name>
    <dbReference type="NCBI Taxonomy" id="121845"/>
    <lineage>
        <taxon>Eukaryota</taxon>
        <taxon>Metazoa</taxon>
        <taxon>Ecdysozoa</taxon>
        <taxon>Arthropoda</taxon>
        <taxon>Hexapoda</taxon>
        <taxon>Insecta</taxon>
        <taxon>Pterygota</taxon>
        <taxon>Neoptera</taxon>
        <taxon>Paraneoptera</taxon>
        <taxon>Hemiptera</taxon>
        <taxon>Sternorrhyncha</taxon>
        <taxon>Psylloidea</taxon>
        <taxon>Psyllidae</taxon>
        <taxon>Diaphorininae</taxon>
        <taxon>Diaphorina</taxon>
    </lineage>
</organism>
<proteinExistence type="inferred from homology"/>
<evidence type="ECO:0000313" key="6">
    <source>
        <dbReference type="RefSeq" id="XP_008476108.1"/>
    </source>
</evidence>
<dbReference type="InterPro" id="IPR005511">
    <property type="entry name" value="SMP-30"/>
</dbReference>
<dbReference type="Pfam" id="PF08450">
    <property type="entry name" value="SGL"/>
    <property type="match status" value="1"/>
</dbReference>
<dbReference type="AlphaFoldDB" id="A0A1S3D7K0"/>
<dbReference type="PRINTS" id="PR01790">
    <property type="entry name" value="SMP30FAMILY"/>
</dbReference>
<dbReference type="GO" id="GO:0005509">
    <property type="term" value="F:calcium ion binding"/>
    <property type="evidence" value="ECO:0007669"/>
    <property type="project" value="TreeGrafter"/>
</dbReference>
<dbReference type="GO" id="GO:0019853">
    <property type="term" value="P:L-ascorbic acid biosynthetic process"/>
    <property type="evidence" value="ECO:0007669"/>
    <property type="project" value="TreeGrafter"/>
</dbReference>
<dbReference type="InterPro" id="IPR013658">
    <property type="entry name" value="SGL"/>
</dbReference>
<evidence type="ECO:0000259" key="4">
    <source>
        <dbReference type="Pfam" id="PF08450"/>
    </source>
</evidence>
<evidence type="ECO:0000256" key="2">
    <source>
        <dbReference type="PIRSR" id="PIRSR605511-2"/>
    </source>
</evidence>
<dbReference type="Proteomes" id="UP000079169">
    <property type="component" value="Unplaced"/>
</dbReference>
<feature type="binding site" evidence="2">
    <location>
        <position position="211"/>
    </location>
    <ligand>
        <name>substrate</name>
    </ligand>
</feature>
<dbReference type="Gene3D" id="2.120.10.30">
    <property type="entry name" value="TolB, C-terminal domain"/>
    <property type="match status" value="1"/>
</dbReference>
<feature type="binding site" evidence="2">
    <location>
        <position position="193"/>
    </location>
    <ligand>
        <name>substrate</name>
    </ligand>
</feature>
<protein>
    <submittedName>
        <fullName evidence="6">Regucalcin-like</fullName>
    </submittedName>
</protein>
<dbReference type="RefSeq" id="XP_008476108.1">
    <property type="nucleotide sequence ID" value="XM_008477886.2"/>
</dbReference>
<comment type="similarity">
    <text evidence="1">Belongs to the SMP-30/CGR1 family.</text>
</comment>
<reference evidence="6" key="1">
    <citation type="submission" date="2025-08" db="UniProtKB">
        <authorList>
            <consortium name="RefSeq"/>
        </authorList>
    </citation>
    <scope>IDENTIFICATION</scope>
</reference>
<dbReference type="KEGG" id="dci:103513074"/>
<feature type="domain" description="SMP-30/Gluconolactonase/LRE-like region" evidence="4">
    <location>
        <begin position="84"/>
        <end position="362"/>
    </location>
</feature>
<dbReference type="GeneID" id="103513074"/>
<dbReference type="PANTHER" id="PTHR10907">
    <property type="entry name" value="REGUCALCIN"/>
    <property type="match status" value="1"/>
</dbReference>
<gene>
    <name evidence="6" type="primary">LOC103513074</name>
</gene>
<dbReference type="STRING" id="121845.A0A1S3D7K0"/>
<evidence type="ECO:0000313" key="5">
    <source>
        <dbReference type="Proteomes" id="UP000079169"/>
    </source>
</evidence>
<dbReference type="PANTHER" id="PTHR10907:SF47">
    <property type="entry name" value="REGUCALCIN"/>
    <property type="match status" value="1"/>
</dbReference>